<protein>
    <submittedName>
        <fullName evidence="2">Uncharacterized protein</fullName>
    </submittedName>
</protein>
<sequence length="170" mass="19991">MSTNPRALYCPRHLHRLPHRPGVFVSVLLRNITRTKYTVGFVVLHVLMTFRKRRTHNFDNIITTFQNFFFNSSLISDISRIKRVQFFSNPIILRGKMQKSYRRHATETQKSKAGSTNFLFKKFLCTAKEFYGIKLATSSTENTICDDVDRLFVALKSADETYNLIFEYYK</sequence>
<dbReference type="WBParaSite" id="nRc.2.0.1.t33894-RA">
    <property type="protein sequence ID" value="nRc.2.0.1.t33894-RA"/>
    <property type="gene ID" value="nRc.2.0.1.g33894"/>
</dbReference>
<keyword evidence="1" id="KW-1185">Reference proteome</keyword>
<reference evidence="2" key="1">
    <citation type="submission" date="2022-11" db="UniProtKB">
        <authorList>
            <consortium name="WormBaseParasite"/>
        </authorList>
    </citation>
    <scope>IDENTIFICATION</scope>
</reference>
<evidence type="ECO:0000313" key="2">
    <source>
        <dbReference type="WBParaSite" id="nRc.2.0.1.t33894-RA"/>
    </source>
</evidence>
<evidence type="ECO:0000313" key="1">
    <source>
        <dbReference type="Proteomes" id="UP000887565"/>
    </source>
</evidence>
<accession>A0A915K6T4</accession>
<dbReference type="Proteomes" id="UP000887565">
    <property type="component" value="Unplaced"/>
</dbReference>
<organism evidence="1 2">
    <name type="scientific">Romanomermis culicivorax</name>
    <name type="common">Nematode worm</name>
    <dbReference type="NCBI Taxonomy" id="13658"/>
    <lineage>
        <taxon>Eukaryota</taxon>
        <taxon>Metazoa</taxon>
        <taxon>Ecdysozoa</taxon>
        <taxon>Nematoda</taxon>
        <taxon>Enoplea</taxon>
        <taxon>Dorylaimia</taxon>
        <taxon>Mermithida</taxon>
        <taxon>Mermithoidea</taxon>
        <taxon>Mermithidae</taxon>
        <taxon>Romanomermis</taxon>
    </lineage>
</organism>
<proteinExistence type="predicted"/>
<name>A0A915K6T4_ROMCU</name>
<dbReference type="AlphaFoldDB" id="A0A915K6T4"/>